<name>A0A6J5LT79_9CAUD</name>
<evidence type="ECO:0000313" key="7">
    <source>
        <dbReference type="EMBL" id="CAB5228016.1"/>
    </source>
</evidence>
<dbReference type="EMBL" id="LR796310">
    <property type="protein sequence ID" value="CAB4136160.1"/>
    <property type="molecule type" value="Genomic_DNA"/>
</dbReference>
<dbReference type="InterPro" id="IPR011083">
    <property type="entry name" value="Phage_tail_collar_dom"/>
</dbReference>
<evidence type="ECO:0000313" key="6">
    <source>
        <dbReference type="EMBL" id="CAB4213379.1"/>
    </source>
</evidence>
<dbReference type="EMBL" id="LR797400">
    <property type="protein sequence ID" value="CAB4213379.1"/>
    <property type="molecule type" value="Genomic_DNA"/>
</dbReference>
<evidence type="ECO:0000313" key="5">
    <source>
        <dbReference type="EMBL" id="CAB4200607.1"/>
    </source>
</evidence>
<dbReference type="EMBL" id="LR797297">
    <property type="protein sequence ID" value="CAB4200607.1"/>
    <property type="molecule type" value="Genomic_DNA"/>
</dbReference>
<dbReference type="Gene3D" id="3.90.1340.10">
    <property type="entry name" value="Phage tail collar domain"/>
    <property type="match status" value="1"/>
</dbReference>
<proteinExistence type="predicted"/>
<reference evidence="2" key="1">
    <citation type="submission" date="2020-04" db="EMBL/GenBank/DDBJ databases">
        <authorList>
            <person name="Chiriac C."/>
            <person name="Salcher M."/>
            <person name="Ghai R."/>
            <person name="Kavagutti S V."/>
        </authorList>
    </citation>
    <scope>NUCLEOTIDE SEQUENCE</scope>
</reference>
<dbReference type="SUPFAM" id="SSF88874">
    <property type="entry name" value="Receptor-binding domain of short tail fibre protein gp12"/>
    <property type="match status" value="1"/>
</dbReference>
<dbReference type="EMBL" id="LR796863">
    <property type="protein sequence ID" value="CAB4171341.1"/>
    <property type="molecule type" value="Genomic_DNA"/>
</dbReference>
<accession>A0A6J5LT79</accession>
<dbReference type="InterPro" id="IPR037053">
    <property type="entry name" value="Phage_tail_collar_dom_sf"/>
</dbReference>
<evidence type="ECO:0000313" key="3">
    <source>
        <dbReference type="EMBL" id="CAB4171341.1"/>
    </source>
</evidence>
<protein>
    <submittedName>
        <fullName evidence="2">Phage tail collar domain containing protein</fullName>
    </submittedName>
</protein>
<sequence>MAQIRKGTTYATGDQITATNLNAHVDSAILLPGAVTEQTVGTSINSTDRLLAADSALKTLTVAQVQSGLVRSDGTVAMTGELQLSSSTPSAALKAASKGYVDAAIIAAIAAATSTIVTQAAPTGCIMAWPGSTPPSGWIECNGQASTTPALVALVGANVPDLRGQFIRGWDHGSGLDPSRGLLSYQGAYAGNNTYTFGKDDGDGQTGPRGEVNSVTINSTDITVATDRSGFFTRTIDTNAGDTRPVNKALMFIIKT</sequence>
<dbReference type="EMBL" id="LR797034">
    <property type="protein sequence ID" value="CAB4183253.1"/>
    <property type="molecule type" value="Genomic_DNA"/>
</dbReference>
<organism evidence="2">
    <name type="scientific">uncultured Caudovirales phage</name>
    <dbReference type="NCBI Taxonomy" id="2100421"/>
    <lineage>
        <taxon>Viruses</taxon>
        <taxon>Duplodnaviria</taxon>
        <taxon>Heunggongvirae</taxon>
        <taxon>Uroviricota</taxon>
        <taxon>Caudoviricetes</taxon>
        <taxon>Peduoviridae</taxon>
        <taxon>Maltschvirus</taxon>
        <taxon>Maltschvirus maltsch</taxon>
    </lineage>
</organism>
<dbReference type="Pfam" id="PF07484">
    <property type="entry name" value="Collar"/>
    <property type="match status" value="1"/>
</dbReference>
<gene>
    <name evidence="4" type="ORF">UFOVP1094_49</name>
    <name evidence="5" type="ORF">UFOVP1342_49</name>
    <name evidence="6" type="ORF">UFOVP1450_8</name>
    <name evidence="7" type="ORF">UFOVP1539_37</name>
    <name evidence="2" type="ORF">UFOVP297_25</name>
    <name evidence="3" type="ORF">UFOVP917_47</name>
</gene>
<evidence type="ECO:0000259" key="1">
    <source>
        <dbReference type="Pfam" id="PF07484"/>
    </source>
</evidence>
<evidence type="ECO:0000313" key="4">
    <source>
        <dbReference type="EMBL" id="CAB4183253.1"/>
    </source>
</evidence>
<dbReference type="EMBL" id="LR798381">
    <property type="protein sequence ID" value="CAB5228016.1"/>
    <property type="molecule type" value="Genomic_DNA"/>
</dbReference>
<feature type="domain" description="Phage tail collar" evidence="1">
    <location>
        <begin position="124"/>
        <end position="167"/>
    </location>
</feature>
<evidence type="ECO:0000313" key="2">
    <source>
        <dbReference type="EMBL" id="CAB4136160.1"/>
    </source>
</evidence>